<dbReference type="KEGG" id="uam:UABAM_03815"/>
<sequence length="103" mass="11266">MILCKVMGNVVATHKNKELENNRLLLVQPIDLNRNPKGSSLVAFDRVDAGEGDIVLVVKEGGSARIAFNNKKIPLQSFIVGVVDDIDVDETILQSPWPVVSRS</sequence>
<evidence type="ECO:0000313" key="4">
    <source>
        <dbReference type="Proteomes" id="UP000326354"/>
    </source>
</evidence>
<dbReference type="PANTHER" id="PTHR36539:SF1">
    <property type="entry name" value="BACTERIAL MICROCOMPARTMENT SHELL VERTEX PROTEIN EUTN"/>
    <property type="match status" value="1"/>
</dbReference>
<name>A0A5S9F4E3_UABAM</name>
<dbReference type="OrthoDB" id="196195at2"/>
<accession>A0A5S9F4E3</accession>
<comment type="subcellular location">
    <subcellularLocation>
        <location evidence="1">Bacterial microcompartment</location>
    </subcellularLocation>
</comment>
<dbReference type="SUPFAM" id="SSF159133">
    <property type="entry name" value="EutN/CcmL-like"/>
    <property type="match status" value="1"/>
</dbReference>
<organism evidence="3 4">
    <name type="scientific">Uabimicrobium amorphum</name>
    <dbReference type="NCBI Taxonomy" id="2596890"/>
    <lineage>
        <taxon>Bacteria</taxon>
        <taxon>Pseudomonadati</taxon>
        <taxon>Planctomycetota</taxon>
        <taxon>Candidatus Uabimicrobiia</taxon>
        <taxon>Candidatus Uabimicrobiales</taxon>
        <taxon>Candidatus Uabimicrobiaceae</taxon>
        <taxon>Candidatus Uabimicrobium</taxon>
    </lineage>
</organism>
<dbReference type="AlphaFoldDB" id="A0A5S9F4E3"/>
<dbReference type="CDD" id="cd01614">
    <property type="entry name" value="EutN_CcmL"/>
    <property type="match status" value="1"/>
</dbReference>
<reference evidence="3 4" key="1">
    <citation type="submission" date="2019-08" db="EMBL/GenBank/DDBJ databases">
        <title>Complete genome sequence of Candidatus Uab amorphum.</title>
        <authorList>
            <person name="Shiratori T."/>
            <person name="Suzuki S."/>
            <person name="Kakizawa Y."/>
            <person name="Ishida K."/>
        </authorList>
    </citation>
    <scope>NUCLEOTIDE SEQUENCE [LARGE SCALE GENOMIC DNA]</scope>
    <source>
        <strain evidence="3 4">SRT547</strain>
    </source>
</reference>
<dbReference type="InterPro" id="IPR036677">
    <property type="entry name" value="EutN_CcmL_sf"/>
</dbReference>
<proteinExistence type="predicted"/>
<evidence type="ECO:0000313" key="3">
    <source>
        <dbReference type="EMBL" id="BBM85448.1"/>
    </source>
</evidence>
<evidence type="ECO:0000256" key="1">
    <source>
        <dbReference type="ARBA" id="ARBA00024322"/>
    </source>
</evidence>
<protein>
    <submittedName>
        <fullName evidence="3">Ethanolamine utilization protein EutN</fullName>
    </submittedName>
</protein>
<keyword evidence="2" id="KW-1283">Bacterial microcompartment</keyword>
<dbReference type="PROSITE" id="PS51932">
    <property type="entry name" value="BMV"/>
    <property type="match status" value="1"/>
</dbReference>
<dbReference type="Pfam" id="PF03319">
    <property type="entry name" value="EutN_CcmL"/>
    <property type="match status" value="1"/>
</dbReference>
<dbReference type="Gene3D" id="2.40.50.220">
    <property type="entry name" value="EutN/Ccml"/>
    <property type="match status" value="1"/>
</dbReference>
<keyword evidence="4" id="KW-1185">Reference proteome</keyword>
<gene>
    <name evidence="3" type="ORF">UABAM_03815</name>
</gene>
<dbReference type="InterPro" id="IPR004992">
    <property type="entry name" value="EutN_CcmL"/>
</dbReference>
<dbReference type="EMBL" id="AP019860">
    <property type="protein sequence ID" value="BBM85448.1"/>
    <property type="molecule type" value="Genomic_DNA"/>
</dbReference>
<dbReference type="PANTHER" id="PTHR36539">
    <property type="entry name" value="ETHANOLAMINE UTILIZATION PROTEIN EUTN"/>
    <property type="match status" value="1"/>
</dbReference>
<dbReference type="Proteomes" id="UP000326354">
    <property type="component" value="Chromosome"/>
</dbReference>
<evidence type="ECO:0000256" key="2">
    <source>
        <dbReference type="ARBA" id="ARBA00024446"/>
    </source>
</evidence>
<dbReference type="RefSeq" id="WP_151969550.1">
    <property type="nucleotide sequence ID" value="NZ_AP019860.1"/>
</dbReference>
<dbReference type="GO" id="GO:0031469">
    <property type="term" value="C:bacterial microcompartment"/>
    <property type="evidence" value="ECO:0007669"/>
    <property type="project" value="UniProtKB-SubCell"/>
</dbReference>